<organism evidence="1">
    <name type="scientific">Tanacetum cinerariifolium</name>
    <name type="common">Dalmatian daisy</name>
    <name type="synonym">Chrysanthemum cinerariifolium</name>
    <dbReference type="NCBI Taxonomy" id="118510"/>
    <lineage>
        <taxon>Eukaryota</taxon>
        <taxon>Viridiplantae</taxon>
        <taxon>Streptophyta</taxon>
        <taxon>Embryophyta</taxon>
        <taxon>Tracheophyta</taxon>
        <taxon>Spermatophyta</taxon>
        <taxon>Magnoliopsida</taxon>
        <taxon>eudicotyledons</taxon>
        <taxon>Gunneridae</taxon>
        <taxon>Pentapetalae</taxon>
        <taxon>asterids</taxon>
        <taxon>campanulids</taxon>
        <taxon>Asterales</taxon>
        <taxon>Asteraceae</taxon>
        <taxon>Asteroideae</taxon>
        <taxon>Anthemideae</taxon>
        <taxon>Anthemidinae</taxon>
        <taxon>Tanacetum</taxon>
    </lineage>
</organism>
<reference evidence="1" key="1">
    <citation type="journal article" date="2019" name="Sci. Rep.">
        <title>Draft genome of Tanacetum cinerariifolium, the natural source of mosquito coil.</title>
        <authorList>
            <person name="Yamashiro T."/>
            <person name="Shiraishi A."/>
            <person name="Satake H."/>
            <person name="Nakayama K."/>
        </authorList>
    </citation>
    <scope>NUCLEOTIDE SEQUENCE</scope>
</reference>
<comment type="caution">
    <text evidence="1">The sequence shown here is derived from an EMBL/GenBank/DDBJ whole genome shotgun (WGS) entry which is preliminary data.</text>
</comment>
<evidence type="ECO:0000313" key="1">
    <source>
        <dbReference type="EMBL" id="GFD37908.1"/>
    </source>
</evidence>
<sequence length="85" mass="9434">MDLFNLISALNPTNVKTRTRPRTANEVPLLTVTVSRVIDMEDVAMASESSGTPSTIEKSPLDFANEDQPQIITEGVEQKIKFRTK</sequence>
<protein>
    <submittedName>
        <fullName evidence="1">Uncharacterized protein</fullName>
    </submittedName>
</protein>
<proteinExistence type="predicted"/>
<accession>A0A699VWN4</accession>
<feature type="non-terminal residue" evidence="1">
    <location>
        <position position="1"/>
    </location>
</feature>
<dbReference type="EMBL" id="BKCJ011492616">
    <property type="protein sequence ID" value="GFD37908.1"/>
    <property type="molecule type" value="Genomic_DNA"/>
</dbReference>
<gene>
    <name evidence="1" type="ORF">Tci_909877</name>
</gene>
<name>A0A699VWN4_TANCI</name>
<dbReference type="AlphaFoldDB" id="A0A699VWN4"/>